<feature type="compositionally biased region" description="Low complexity" evidence="1">
    <location>
        <begin position="308"/>
        <end position="331"/>
    </location>
</feature>
<feature type="compositionally biased region" description="Basic residues" evidence="1">
    <location>
        <begin position="332"/>
        <end position="343"/>
    </location>
</feature>
<organism evidence="2 3">
    <name type="scientific">Dunaliella salina</name>
    <name type="common">Green alga</name>
    <name type="synonym">Protococcus salinus</name>
    <dbReference type="NCBI Taxonomy" id="3046"/>
    <lineage>
        <taxon>Eukaryota</taxon>
        <taxon>Viridiplantae</taxon>
        <taxon>Chlorophyta</taxon>
        <taxon>core chlorophytes</taxon>
        <taxon>Chlorophyceae</taxon>
        <taxon>CS clade</taxon>
        <taxon>Chlamydomonadales</taxon>
        <taxon>Dunaliellaceae</taxon>
        <taxon>Dunaliella</taxon>
    </lineage>
</organism>
<comment type="caution">
    <text evidence="2">The sequence shown here is derived from an EMBL/GenBank/DDBJ whole genome shotgun (WGS) entry which is preliminary data.</text>
</comment>
<gene>
    <name evidence="2" type="ORF">DUNSADRAFT_4781</name>
</gene>
<feature type="compositionally biased region" description="Low complexity" evidence="1">
    <location>
        <begin position="380"/>
        <end position="391"/>
    </location>
</feature>
<reference evidence="2" key="1">
    <citation type="submission" date="2017-08" db="EMBL/GenBank/DDBJ databases">
        <authorList>
            <person name="Polle J.E."/>
            <person name="Barry K."/>
            <person name="Cushman J."/>
            <person name="Schmutz J."/>
            <person name="Tran D."/>
            <person name="Hathwaick L.T."/>
            <person name="Yim W.C."/>
            <person name="Jenkins J."/>
            <person name="Mckie-Krisberg Z.M."/>
            <person name="Prochnik S."/>
            <person name="Lindquist E."/>
            <person name="Dockter R.B."/>
            <person name="Adam C."/>
            <person name="Molina H."/>
            <person name="Bunkerborg J."/>
            <person name="Jin E."/>
            <person name="Buchheim M."/>
            <person name="Magnuson J."/>
        </authorList>
    </citation>
    <scope>NUCLEOTIDE SEQUENCE</scope>
    <source>
        <strain evidence="2">CCAP 19/18</strain>
    </source>
</reference>
<feature type="compositionally biased region" description="Low complexity" evidence="1">
    <location>
        <begin position="190"/>
        <end position="250"/>
    </location>
</feature>
<feature type="compositionally biased region" description="Gly residues" evidence="1">
    <location>
        <begin position="125"/>
        <end position="137"/>
    </location>
</feature>
<accession>A0ABQ7GRD1</accession>
<name>A0ABQ7GRD1_DUNSA</name>
<proteinExistence type="predicted"/>
<feature type="compositionally biased region" description="Polar residues" evidence="1">
    <location>
        <begin position="95"/>
        <end position="122"/>
    </location>
</feature>
<evidence type="ECO:0008006" key="4">
    <source>
        <dbReference type="Google" id="ProtNLM"/>
    </source>
</evidence>
<evidence type="ECO:0000313" key="2">
    <source>
        <dbReference type="EMBL" id="KAF5837160.1"/>
    </source>
</evidence>
<protein>
    <recommendedName>
        <fullName evidence="4">Encoded protein</fullName>
    </recommendedName>
</protein>
<dbReference type="Proteomes" id="UP000815325">
    <property type="component" value="Unassembled WGS sequence"/>
</dbReference>
<keyword evidence="3" id="KW-1185">Reference proteome</keyword>
<feature type="compositionally biased region" description="Low complexity" evidence="1">
    <location>
        <begin position="16"/>
        <end position="26"/>
    </location>
</feature>
<evidence type="ECO:0000256" key="1">
    <source>
        <dbReference type="SAM" id="MobiDB-lite"/>
    </source>
</evidence>
<feature type="region of interest" description="Disordered" evidence="1">
    <location>
        <begin position="1"/>
        <end position="349"/>
    </location>
</feature>
<evidence type="ECO:0000313" key="3">
    <source>
        <dbReference type="Proteomes" id="UP000815325"/>
    </source>
</evidence>
<dbReference type="EMBL" id="MU069626">
    <property type="protein sequence ID" value="KAF5837160.1"/>
    <property type="molecule type" value="Genomic_DNA"/>
</dbReference>
<feature type="compositionally biased region" description="Polar residues" evidence="1">
    <location>
        <begin position="50"/>
        <end position="65"/>
    </location>
</feature>
<feature type="compositionally biased region" description="Pro residues" evidence="1">
    <location>
        <begin position="259"/>
        <end position="274"/>
    </location>
</feature>
<feature type="region of interest" description="Disordered" evidence="1">
    <location>
        <begin position="361"/>
        <end position="391"/>
    </location>
</feature>
<sequence length="391" mass="39803">MQGSTSSEGGPPLPPNSAAAAPVVGGTDTLQEAQGHAPHMHAPQGGVHASSCQTDPKSSNGSSCNAAEVGMPSGGEGRGIRRAGSQSEPGEFTPAPSSTRGNAPTQGTFSRSCSGLGSNEQLGSGRMGSAGEWGVGEGRGRFKSFHGDRGGAEMGVHAPGSVSAEGGVPSTTTAPPAAPRQRQIVRRPNRPNTPTATNTSAATAAPSQSARTAHSAQEQQQQQQLPPHFLSSNPDAPPLSSSNPSSHASPVCISRPGTPVLPPPPPMAIPPTPAPSQALSSDLVLCPPYPSSAPSRPGSALHQPSPLHATTFDTTVTTTAADAAPQAMQHQQHQHQHQQRRGVRSSCSSGAIEAMLGGAEGAEGVCSGDCDSRAPSEPYQQQQQQHRQQQQ</sequence>